<evidence type="ECO:0000256" key="5">
    <source>
        <dbReference type="ARBA" id="ARBA00023002"/>
    </source>
</evidence>
<gene>
    <name evidence="9" type="ORF">ASPCAL04892</name>
</gene>
<protein>
    <recommendedName>
        <fullName evidence="8">Enoyl reductase (ER) domain-containing protein</fullName>
    </recommendedName>
</protein>
<dbReference type="InterPro" id="IPR013154">
    <property type="entry name" value="ADH-like_N"/>
</dbReference>
<dbReference type="Pfam" id="PF08240">
    <property type="entry name" value="ADH_N"/>
    <property type="match status" value="1"/>
</dbReference>
<dbReference type="InterPro" id="IPR002328">
    <property type="entry name" value="ADH_Zn_CS"/>
</dbReference>
<evidence type="ECO:0000256" key="3">
    <source>
        <dbReference type="ARBA" id="ARBA00022723"/>
    </source>
</evidence>
<dbReference type="InterPro" id="IPR013149">
    <property type="entry name" value="ADH-like_C"/>
</dbReference>
<dbReference type="AlphaFoldDB" id="A0A0U5FVU1"/>
<dbReference type="InterPro" id="IPR011032">
    <property type="entry name" value="GroES-like_sf"/>
</dbReference>
<keyword evidence="10" id="KW-1185">Reference proteome</keyword>
<dbReference type="InterPro" id="IPR020843">
    <property type="entry name" value="ER"/>
</dbReference>
<evidence type="ECO:0000256" key="2">
    <source>
        <dbReference type="ARBA" id="ARBA00008072"/>
    </source>
</evidence>
<dbReference type="PANTHER" id="PTHR43350:SF2">
    <property type="entry name" value="GROES-LIKE ZINC-BINDING ALCOHOL DEHYDROGENASE FAMILY PROTEIN"/>
    <property type="match status" value="1"/>
</dbReference>
<evidence type="ECO:0000256" key="6">
    <source>
        <dbReference type="RuleBase" id="RU361277"/>
    </source>
</evidence>
<evidence type="ECO:0000259" key="8">
    <source>
        <dbReference type="SMART" id="SM00829"/>
    </source>
</evidence>
<comment type="similarity">
    <text evidence="2 6">Belongs to the zinc-containing alcohol dehydrogenase family.</text>
</comment>
<dbReference type="EMBL" id="CDMC01000004">
    <property type="protein sequence ID" value="CEL03746.1"/>
    <property type="molecule type" value="Genomic_DNA"/>
</dbReference>
<dbReference type="GO" id="GO:0016491">
    <property type="term" value="F:oxidoreductase activity"/>
    <property type="evidence" value="ECO:0007669"/>
    <property type="project" value="UniProtKB-KW"/>
</dbReference>
<keyword evidence="4 6" id="KW-0862">Zinc</keyword>
<comment type="cofactor">
    <cofactor evidence="1 6">
        <name>Zn(2+)</name>
        <dbReference type="ChEBI" id="CHEBI:29105"/>
    </cofactor>
</comment>
<dbReference type="GO" id="GO:0008270">
    <property type="term" value="F:zinc ion binding"/>
    <property type="evidence" value="ECO:0007669"/>
    <property type="project" value="InterPro"/>
</dbReference>
<dbReference type="CDD" id="cd08278">
    <property type="entry name" value="benzyl_alcohol_DH"/>
    <property type="match status" value="1"/>
</dbReference>
<accession>A0A0U5FVU1</accession>
<evidence type="ECO:0000256" key="4">
    <source>
        <dbReference type="ARBA" id="ARBA00022833"/>
    </source>
</evidence>
<dbReference type="OrthoDB" id="1560166at2759"/>
<sequence>MPHLNPRNLRHACSKSRPQQPTKGRAHHTYQPATYLNIFRSPHTSPLAVYNPPSTMTCPAQPRALISYAPHSDGGWKLHPVTLRPLRERELLVDIVASGICQTDLHFAGAESGFGVHYPRVMGHEGAGYVREIGPGVTVAKIGDPVIMSFSACKSCEPCERGHPAHCFNFNAINFEVVPENFVFKSLASLSTQTPTQTDSSTPEIYGKFFGQSSFASVSIVREDSIVNVSGLVSSKKDLALLSPLGCGIQTGSGAIINAARAGPNDRVAVIGLGGVGLSAVMGARIAGCAQIIGIDRHQSRLALAKELGATHVVRVDPGADLSNVTEAVKAVTSGLGTNITLDTTGVPALIAEGVKMTAFKGKVLQVGTAPETGTLTIPIHEFMVSGKQFIGVVEGDVVPREYIPKLITWAKEGKLPLEKMVKFYAAEDFEVAIRDMQGGQTVKPVILW</sequence>
<feature type="domain" description="Enoyl reductase (ER)" evidence="8">
    <location>
        <begin position="74"/>
        <end position="447"/>
    </location>
</feature>
<dbReference type="Gene3D" id="3.40.50.720">
    <property type="entry name" value="NAD(P)-binding Rossmann-like Domain"/>
    <property type="match status" value="1"/>
</dbReference>
<evidence type="ECO:0000313" key="10">
    <source>
        <dbReference type="Proteomes" id="UP000054771"/>
    </source>
</evidence>
<keyword evidence="3 6" id="KW-0479">Metal-binding</keyword>
<feature type="region of interest" description="Disordered" evidence="7">
    <location>
        <begin position="1"/>
        <end position="27"/>
    </location>
</feature>
<reference evidence="10" key="1">
    <citation type="journal article" date="2016" name="Genome Announc.">
        <title>Draft genome sequences of fungus Aspergillus calidoustus.</title>
        <authorList>
            <person name="Horn F."/>
            <person name="Linde J."/>
            <person name="Mattern D.J."/>
            <person name="Walther G."/>
            <person name="Guthke R."/>
            <person name="Scherlach K."/>
            <person name="Martin K."/>
            <person name="Brakhage A.A."/>
            <person name="Petzke L."/>
            <person name="Valiante V."/>
        </authorList>
    </citation>
    <scope>NUCLEOTIDE SEQUENCE [LARGE SCALE GENOMIC DNA]</scope>
    <source>
        <strain evidence="10">SF006504</strain>
    </source>
</reference>
<dbReference type="SMART" id="SM00829">
    <property type="entry name" value="PKS_ER"/>
    <property type="match status" value="1"/>
</dbReference>
<name>A0A0U5FVU1_ASPCI</name>
<organism evidence="9 10">
    <name type="scientific">Aspergillus calidoustus</name>
    <dbReference type="NCBI Taxonomy" id="454130"/>
    <lineage>
        <taxon>Eukaryota</taxon>
        <taxon>Fungi</taxon>
        <taxon>Dikarya</taxon>
        <taxon>Ascomycota</taxon>
        <taxon>Pezizomycotina</taxon>
        <taxon>Eurotiomycetes</taxon>
        <taxon>Eurotiomycetidae</taxon>
        <taxon>Eurotiales</taxon>
        <taxon>Aspergillaceae</taxon>
        <taxon>Aspergillus</taxon>
        <taxon>Aspergillus subgen. Nidulantes</taxon>
    </lineage>
</organism>
<dbReference type="OMA" id="FSACKSC"/>
<dbReference type="PROSITE" id="PS00059">
    <property type="entry name" value="ADH_ZINC"/>
    <property type="match status" value="1"/>
</dbReference>
<dbReference type="SUPFAM" id="SSF50129">
    <property type="entry name" value="GroES-like"/>
    <property type="match status" value="1"/>
</dbReference>
<evidence type="ECO:0000313" key="9">
    <source>
        <dbReference type="EMBL" id="CEL03746.1"/>
    </source>
</evidence>
<dbReference type="Proteomes" id="UP000054771">
    <property type="component" value="Unassembled WGS sequence"/>
</dbReference>
<dbReference type="STRING" id="454130.A0A0U5FVU1"/>
<keyword evidence="5" id="KW-0560">Oxidoreductase</keyword>
<dbReference type="Pfam" id="PF00107">
    <property type="entry name" value="ADH_zinc_N"/>
    <property type="match status" value="1"/>
</dbReference>
<evidence type="ECO:0000256" key="7">
    <source>
        <dbReference type="SAM" id="MobiDB-lite"/>
    </source>
</evidence>
<dbReference type="SUPFAM" id="SSF51735">
    <property type="entry name" value="NAD(P)-binding Rossmann-fold domains"/>
    <property type="match status" value="1"/>
</dbReference>
<dbReference type="PANTHER" id="PTHR43350">
    <property type="entry name" value="NAD-DEPENDENT ALCOHOL DEHYDROGENASE"/>
    <property type="match status" value="1"/>
</dbReference>
<dbReference type="Gene3D" id="3.90.180.10">
    <property type="entry name" value="Medium-chain alcohol dehydrogenases, catalytic domain"/>
    <property type="match status" value="1"/>
</dbReference>
<evidence type="ECO:0000256" key="1">
    <source>
        <dbReference type="ARBA" id="ARBA00001947"/>
    </source>
</evidence>
<proteinExistence type="inferred from homology"/>
<dbReference type="InterPro" id="IPR036291">
    <property type="entry name" value="NAD(P)-bd_dom_sf"/>
</dbReference>